<dbReference type="RefSeq" id="WP_320314208.1">
    <property type="nucleotide sequence ID" value="NZ_JAVIKH010000014.1"/>
</dbReference>
<protein>
    <submittedName>
        <fullName evidence="6">MurR/RpiR family transcriptional regulator</fullName>
    </submittedName>
</protein>
<proteinExistence type="predicted"/>
<dbReference type="PROSITE" id="PS51464">
    <property type="entry name" value="SIS"/>
    <property type="match status" value="1"/>
</dbReference>
<feature type="domain" description="SIS" evidence="5">
    <location>
        <begin position="127"/>
        <end position="267"/>
    </location>
</feature>
<dbReference type="SUPFAM" id="SSF46689">
    <property type="entry name" value="Homeodomain-like"/>
    <property type="match status" value="1"/>
</dbReference>
<dbReference type="InterPro" id="IPR001347">
    <property type="entry name" value="SIS_dom"/>
</dbReference>
<accession>A0ABU4WB98</accession>
<dbReference type="Gene3D" id="3.40.50.10490">
    <property type="entry name" value="Glucose-6-phosphate isomerase like protein, domain 1"/>
    <property type="match status" value="1"/>
</dbReference>
<feature type="domain" description="HTH rpiR-type" evidence="4">
    <location>
        <begin position="2"/>
        <end position="78"/>
    </location>
</feature>
<comment type="caution">
    <text evidence="6">The sequence shown here is derived from an EMBL/GenBank/DDBJ whole genome shotgun (WGS) entry which is preliminary data.</text>
</comment>
<keyword evidence="3" id="KW-0804">Transcription</keyword>
<gene>
    <name evidence="6" type="ORF">RFV38_10035</name>
</gene>
<dbReference type="SUPFAM" id="SSF53697">
    <property type="entry name" value="SIS domain"/>
    <property type="match status" value="1"/>
</dbReference>
<keyword evidence="7" id="KW-1185">Reference proteome</keyword>
<dbReference type="Gene3D" id="1.10.10.10">
    <property type="entry name" value="Winged helix-like DNA-binding domain superfamily/Winged helix DNA-binding domain"/>
    <property type="match status" value="1"/>
</dbReference>
<dbReference type="EMBL" id="JAVIKH010000014">
    <property type="protein sequence ID" value="MDX8336828.1"/>
    <property type="molecule type" value="Genomic_DNA"/>
</dbReference>
<evidence type="ECO:0000259" key="5">
    <source>
        <dbReference type="PROSITE" id="PS51464"/>
    </source>
</evidence>
<evidence type="ECO:0000256" key="2">
    <source>
        <dbReference type="ARBA" id="ARBA00023125"/>
    </source>
</evidence>
<dbReference type="Pfam" id="PF01380">
    <property type="entry name" value="SIS"/>
    <property type="match status" value="1"/>
</dbReference>
<keyword evidence="2" id="KW-0238">DNA-binding</keyword>
<dbReference type="InterPro" id="IPR000281">
    <property type="entry name" value="HTH_RpiR"/>
</dbReference>
<dbReference type="PROSITE" id="PS51071">
    <property type="entry name" value="HTH_RPIR"/>
    <property type="match status" value="1"/>
</dbReference>
<evidence type="ECO:0000313" key="6">
    <source>
        <dbReference type="EMBL" id="MDX8336828.1"/>
    </source>
</evidence>
<sequence length="285" mass="32372">MGGTLIKLKEFQESFTKNEKRISEYLLENTNEIKVLNTYDLALKCDVSQASVVRFAKKLGFKGFPEFKIALAGDLAMKNNEKEIQIIYDEIAVDDNTEVLAKKVVYENIKSVEDTYKILNFEEVEKAVETIERANRIFLLGAGFSGIIARDFQYKLWELGKNVIFETDQHIQMTNASTAQKGDVVFVISYSGQTLDIYQSILEFKEKGVTVITLTKFATNPIKDIGDISLSTIVEKSNVRSTSLSSRMAQLTVIDILYIKLIQRDRDKANRFIGDAVENVKKFKM</sequence>
<evidence type="ECO:0000256" key="3">
    <source>
        <dbReference type="ARBA" id="ARBA00023163"/>
    </source>
</evidence>
<evidence type="ECO:0000313" key="7">
    <source>
        <dbReference type="Proteomes" id="UP001279681"/>
    </source>
</evidence>
<reference evidence="7" key="1">
    <citation type="submission" date="2023-07" db="EMBL/GenBank/DDBJ databases">
        <authorList>
            <person name="Colorado M.A."/>
            <person name="Villamil L.M."/>
            <person name="Melo J.F."/>
            <person name="Rodriguez J.A."/>
            <person name="Ruiz R.Y."/>
        </authorList>
    </citation>
    <scope>NUCLEOTIDE SEQUENCE [LARGE SCALE GENOMIC DNA]</scope>
    <source>
        <strain evidence="7">C33</strain>
    </source>
</reference>
<dbReference type="PANTHER" id="PTHR30514:SF1">
    <property type="entry name" value="HTH-TYPE TRANSCRIPTIONAL REGULATOR HEXR-RELATED"/>
    <property type="match status" value="1"/>
</dbReference>
<dbReference type="InterPro" id="IPR035472">
    <property type="entry name" value="RpiR-like_SIS"/>
</dbReference>
<dbReference type="InterPro" id="IPR036388">
    <property type="entry name" value="WH-like_DNA-bd_sf"/>
</dbReference>
<dbReference type="CDD" id="cd05013">
    <property type="entry name" value="SIS_RpiR"/>
    <property type="match status" value="1"/>
</dbReference>
<dbReference type="InterPro" id="IPR046348">
    <property type="entry name" value="SIS_dom_sf"/>
</dbReference>
<dbReference type="InterPro" id="IPR009057">
    <property type="entry name" value="Homeodomain-like_sf"/>
</dbReference>
<organism evidence="6 7">
    <name type="scientific">Candidatus Cetobacterium colombiensis</name>
    <dbReference type="NCBI Taxonomy" id="3073100"/>
    <lineage>
        <taxon>Bacteria</taxon>
        <taxon>Fusobacteriati</taxon>
        <taxon>Fusobacteriota</taxon>
        <taxon>Fusobacteriia</taxon>
        <taxon>Fusobacteriales</taxon>
        <taxon>Fusobacteriaceae</taxon>
        <taxon>Cetobacterium</taxon>
    </lineage>
</organism>
<evidence type="ECO:0000259" key="4">
    <source>
        <dbReference type="PROSITE" id="PS51071"/>
    </source>
</evidence>
<dbReference type="InterPro" id="IPR047640">
    <property type="entry name" value="RpiR-like"/>
</dbReference>
<keyword evidence="1" id="KW-0805">Transcription regulation</keyword>
<dbReference type="PANTHER" id="PTHR30514">
    <property type="entry name" value="GLUCOKINASE"/>
    <property type="match status" value="1"/>
</dbReference>
<dbReference type="Proteomes" id="UP001279681">
    <property type="component" value="Unassembled WGS sequence"/>
</dbReference>
<evidence type="ECO:0000256" key="1">
    <source>
        <dbReference type="ARBA" id="ARBA00023015"/>
    </source>
</evidence>
<name>A0ABU4WB98_9FUSO</name>
<dbReference type="Pfam" id="PF01418">
    <property type="entry name" value="HTH_6"/>
    <property type="match status" value="1"/>
</dbReference>